<protein>
    <submittedName>
        <fullName evidence="2">Uncharacterized protein</fullName>
    </submittedName>
</protein>
<dbReference type="Pfam" id="PF03398">
    <property type="entry name" value="Ist1"/>
    <property type="match status" value="1"/>
</dbReference>
<dbReference type="OrthoDB" id="29853at2759"/>
<reference evidence="2 3" key="1">
    <citation type="journal article" date="2018" name="Mol. Plant">
        <title>The genome of Artemisia annua provides insight into the evolution of Asteraceae family and artemisinin biosynthesis.</title>
        <authorList>
            <person name="Shen Q."/>
            <person name="Zhang L."/>
            <person name="Liao Z."/>
            <person name="Wang S."/>
            <person name="Yan T."/>
            <person name="Shi P."/>
            <person name="Liu M."/>
            <person name="Fu X."/>
            <person name="Pan Q."/>
            <person name="Wang Y."/>
            <person name="Lv Z."/>
            <person name="Lu X."/>
            <person name="Zhang F."/>
            <person name="Jiang W."/>
            <person name="Ma Y."/>
            <person name="Chen M."/>
            <person name="Hao X."/>
            <person name="Li L."/>
            <person name="Tang Y."/>
            <person name="Lv G."/>
            <person name="Zhou Y."/>
            <person name="Sun X."/>
            <person name="Brodelius P.E."/>
            <person name="Rose J.K.C."/>
            <person name="Tang K."/>
        </authorList>
    </citation>
    <scope>NUCLEOTIDE SEQUENCE [LARGE SCALE GENOMIC DNA]</scope>
    <source>
        <strain evidence="3">cv. Huhao1</strain>
        <tissue evidence="2">Leaf</tissue>
    </source>
</reference>
<comment type="similarity">
    <text evidence="1">Belongs to the IST1 family.</text>
</comment>
<dbReference type="PANTHER" id="PTHR12161:SF88">
    <property type="entry name" value="REGULATOR OF VPS4 ACTIVITY IN THE MVB PATHWAY PROTEIN"/>
    <property type="match status" value="1"/>
</dbReference>
<dbReference type="STRING" id="35608.A0A2U1KUK4"/>
<keyword evidence="3" id="KW-1185">Reference proteome</keyword>
<dbReference type="Proteomes" id="UP000245207">
    <property type="component" value="Unassembled WGS sequence"/>
</dbReference>
<evidence type="ECO:0000313" key="3">
    <source>
        <dbReference type="Proteomes" id="UP000245207"/>
    </source>
</evidence>
<dbReference type="GO" id="GO:0015031">
    <property type="term" value="P:protein transport"/>
    <property type="evidence" value="ECO:0007669"/>
    <property type="project" value="InterPro"/>
</dbReference>
<dbReference type="InterPro" id="IPR042277">
    <property type="entry name" value="IST1-like"/>
</dbReference>
<evidence type="ECO:0000256" key="1">
    <source>
        <dbReference type="ARBA" id="ARBA00005536"/>
    </source>
</evidence>
<accession>A0A2U1KUK4</accession>
<dbReference type="PANTHER" id="PTHR12161">
    <property type="entry name" value="IST1 FAMILY MEMBER"/>
    <property type="match status" value="1"/>
</dbReference>
<organism evidence="2 3">
    <name type="scientific">Artemisia annua</name>
    <name type="common">Sweet wormwood</name>
    <dbReference type="NCBI Taxonomy" id="35608"/>
    <lineage>
        <taxon>Eukaryota</taxon>
        <taxon>Viridiplantae</taxon>
        <taxon>Streptophyta</taxon>
        <taxon>Embryophyta</taxon>
        <taxon>Tracheophyta</taxon>
        <taxon>Spermatophyta</taxon>
        <taxon>Magnoliopsida</taxon>
        <taxon>eudicotyledons</taxon>
        <taxon>Gunneridae</taxon>
        <taxon>Pentapetalae</taxon>
        <taxon>asterids</taxon>
        <taxon>campanulids</taxon>
        <taxon>Asterales</taxon>
        <taxon>Asteraceae</taxon>
        <taxon>Asteroideae</taxon>
        <taxon>Anthemideae</taxon>
        <taxon>Artemisiinae</taxon>
        <taxon>Artemisia</taxon>
    </lineage>
</organism>
<dbReference type="InterPro" id="IPR005061">
    <property type="entry name" value="Ist1"/>
</dbReference>
<dbReference type="AlphaFoldDB" id="A0A2U1KUK4"/>
<dbReference type="Gene3D" id="1.20.1260.60">
    <property type="entry name" value="Vacuolar protein sorting-associated protein Ist1"/>
    <property type="match status" value="1"/>
</dbReference>
<proteinExistence type="inferred from homology"/>
<sequence length="188" mass="21850">MTKKRIEIIRRKRNSMAKFLRNDVTDLLRNNLDSNTYSRLVNNLGTVVILVICMEHVEQLYTNRNLSSCYDFVDQSCLLVLTHLSPMSKRRECPDKCKEAISTLMFAAARFADLPELRELRTIFVEQYGNSIEPYVNPEFVNNLKADPLTKAIKLRMMQEIATQYGIMWNSKSLETKLYTSPVVQVYV</sequence>
<name>A0A2U1KUK4_ARTAN</name>
<evidence type="ECO:0000313" key="2">
    <source>
        <dbReference type="EMBL" id="PWA40413.1"/>
    </source>
</evidence>
<comment type="caution">
    <text evidence="2">The sequence shown here is derived from an EMBL/GenBank/DDBJ whole genome shotgun (WGS) entry which is preliminary data.</text>
</comment>
<gene>
    <name evidence="2" type="ORF">CTI12_AA562860</name>
</gene>
<dbReference type="EMBL" id="PKPP01013809">
    <property type="protein sequence ID" value="PWA40413.1"/>
    <property type="molecule type" value="Genomic_DNA"/>
</dbReference>